<feature type="signal peptide" evidence="1">
    <location>
        <begin position="1"/>
        <end position="20"/>
    </location>
</feature>
<dbReference type="Proteomes" id="UP000255283">
    <property type="component" value="Unassembled WGS sequence"/>
</dbReference>
<dbReference type="RefSeq" id="WP_244912339.1">
    <property type="nucleotide sequence ID" value="NZ_DBFWLE010000018.1"/>
</dbReference>
<dbReference type="EMBL" id="UGTJ01000001">
    <property type="protein sequence ID" value="SUB79212.1"/>
    <property type="molecule type" value="Genomic_DNA"/>
</dbReference>
<proteinExistence type="predicted"/>
<accession>A0AAQ1ZIP8</accession>
<sequence length="162" mass="19235">MKSLFLLISFSICLSMPVIGHEAETVGWQRQNVCTKHQKETFDPARFQRELEQFIVGEACLSPQEASVFFSVYREWKTKERALWGQRRRYRHIDPSNDAEALEAIRQQDKLDIETKKLQQQYHEKILKMLPAGKVLQIIIAEDKFHRRAFRRAFKVEGERKE</sequence>
<evidence type="ECO:0000313" key="3">
    <source>
        <dbReference type="Proteomes" id="UP000255283"/>
    </source>
</evidence>
<reference evidence="2 3" key="1">
    <citation type="submission" date="2018-06" db="EMBL/GenBank/DDBJ databases">
        <authorList>
            <consortium name="Pathogen Informatics"/>
            <person name="Doyle S."/>
        </authorList>
    </citation>
    <scope>NUCLEOTIDE SEQUENCE [LARGE SCALE GENOMIC DNA]</scope>
    <source>
        <strain evidence="2 3">NCTC13063</strain>
    </source>
</reference>
<comment type="caution">
    <text evidence="2">The sequence shown here is derived from an EMBL/GenBank/DDBJ whole genome shotgun (WGS) entry which is preliminary data.</text>
</comment>
<feature type="chain" id="PRO_5042946289" description="Periplasmic heavy metal sensor" evidence="1">
    <location>
        <begin position="21"/>
        <end position="162"/>
    </location>
</feature>
<name>A0AAQ1ZIP8_9BACT</name>
<organism evidence="2 3">
    <name type="scientific">Segatella buccae</name>
    <dbReference type="NCBI Taxonomy" id="28126"/>
    <lineage>
        <taxon>Bacteria</taxon>
        <taxon>Pseudomonadati</taxon>
        <taxon>Bacteroidota</taxon>
        <taxon>Bacteroidia</taxon>
        <taxon>Bacteroidales</taxon>
        <taxon>Prevotellaceae</taxon>
        <taxon>Segatella</taxon>
    </lineage>
</organism>
<gene>
    <name evidence="2" type="ORF">NCTC13063_00470</name>
</gene>
<evidence type="ECO:0008006" key="4">
    <source>
        <dbReference type="Google" id="ProtNLM"/>
    </source>
</evidence>
<evidence type="ECO:0000256" key="1">
    <source>
        <dbReference type="SAM" id="SignalP"/>
    </source>
</evidence>
<evidence type="ECO:0000313" key="2">
    <source>
        <dbReference type="EMBL" id="SUB79212.1"/>
    </source>
</evidence>
<dbReference type="AlphaFoldDB" id="A0AAQ1ZIP8"/>
<keyword evidence="1" id="KW-0732">Signal</keyword>
<protein>
    <recommendedName>
        <fullName evidence="4">Periplasmic heavy metal sensor</fullName>
    </recommendedName>
</protein>